<dbReference type="InterPro" id="IPR027417">
    <property type="entry name" value="P-loop_NTPase"/>
</dbReference>
<dbReference type="PANTHER" id="PTHR43776:SF7">
    <property type="entry name" value="D,D-DIPEPTIDE TRANSPORT ATP-BINDING PROTEIN DDPF-RELATED"/>
    <property type="match status" value="1"/>
</dbReference>
<evidence type="ECO:0000313" key="7">
    <source>
        <dbReference type="Proteomes" id="UP000269883"/>
    </source>
</evidence>
<evidence type="ECO:0000256" key="2">
    <source>
        <dbReference type="ARBA" id="ARBA00022448"/>
    </source>
</evidence>
<dbReference type="InterPro" id="IPR050319">
    <property type="entry name" value="ABC_transp_ATP-bind"/>
</dbReference>
<dbReference type="PROSITE" id="PS00211">
    <property type="entry name" value="ABC_TRANSPORTER_1"/>
    <property type="match status" value="1"/>
</dbReference>
<dbReference type="InterPro" id="IPR013563">
    <property type="entry name" value="Oligopep_ABC_C"/>
</dbReference>
<keyword evidence="2" id="KW-0813">Transport</keyword>
<accession>A0A2Z6B2K1</accession>
<gene>
    <name evidence="6" type="ORF">DFE_2985</name>
</gene>
<proteinExistence type="inferred from homology"/>
<dbReference type="InterPro" id="IPR017871">
    <property type="entry name" value="ABC_transporter-like_CS"/>
</dbReference>
<dbReference type="FunFam" id="3.40.50.300:FF:000016">
    <property type="entry name" value="Oligopeptide ABC transporter ATP-binding component"/>
    <property type="match status" value="1"/>
</dbReference>
<evidence type="ECO:0000256" key="1">
    <source>
        <dbReference type="ARBA" id="ARBA00005417"/>
    </source>
</evidence>
<dbReference type="KEGG" id="dfl:DFE_2985"/>
<evidence type="ECO:0000313" key="6">
    <source>
        <dbReference type="EMBL" id="BBD09711.1"/>
    </source>
</evidence>
<dbReference type="PROSITE" id="PS50893">
    <property type="entry name" value="ABC_TRANSPORTER_2"/>
    <property type="match status" value="1"/>
</dbReference>
<dbReference type="GO" id="GO:0055085">
    <property type="term" value="P:transmembrane transport"/>
    <property type="evidence" value="ECO:0007669"/>
    <property type="project" value="UniProtKB-ARBA"/>
</dbReference>
<dbReference type="GO" id="GO:0015833">
    <property type="term" value="P:peptide transport"/>
    <property type="evidence" value="ECO:0007669"/>
    <property type="project" value="InterPro"/>
</dbReference>
<dbReference type="Pfam" id="PF00005">
    <property type="entry name" value="ABC_tran"/>
    <property type="match status" value="1"/>
</dbReference>
<dbReference type="PANTHER" id="PTHR43776">
    <property type="entry name" value="TRANSPORT ATP-BINDING PROTEIN"/>
    <property type="match status" value="1"/>
</dbReference>
<dbReference type="NCBIfam" id="TIGR01727">
    <property type="entry name" value="oligo_HPY"/>
    <property type="match status" value="1"/>
</dbReference>
<reference evidence="6 7" key="1">
    <citation type="journal article" date="2018" name="Sci. Adv.">
        <title>Multi-heme cytochromes provide a pathway for survival in energy-limited environments.</title>
        <authorList>
            <person name="Deng X."/>
            <person name="Dohmae N."/>
            <person name="Nealson K.H."/>
            <person name="Hashimoto K."/>
            <person name="Okamoto A."/>
        </authorList>
    </citation>
    <scope>NUCLEOTIDE SEQUENCE [LARGE SCALE GENOMIC DNA]</scope>
    <source>
        <strain evidence="6 7">IS5</strain>
    </source>
</reference>
<evidence type="ECO:0000256" key="4">
    <source>
        <dbReference type="ARBA" id="ARBA00022840"/>
    </source>
</evidence>
<organism evidence="6 7">
    <name type="scientific">Desulfovibrio ferrophilus</name>
    <dbReference type="NCBI Taxonomy" id="241368"/>
    <lineage>
        <taxon>Bacteria</taxon>
        <taxon>Pseudomonadati</taxon>
        <taxon>Thermodesulfobacteriota</taxon>
        <taxon>Desulfovibrionia</taxon>
        <taxon>Desulfovibrionales</taxon>
        <taxon>Desulfovibrionaceae</taxon>
        <taxon>Desulfovibrio</taxon>
    </lineage>
</organism>
<dbReference type="GO" id="GO:0005524">
    <property type="term" value="F:ATP binding"/>
    <property type="evidence" value="ECO:0007669"/>
    <property type="project" value="UniProtKB-KW"/>
</dbReference>
<dbReference type="EMBL" id="AP017378">
    <property type="protein sequence ID" value="BBD09711.1"/>
    <property type="molecule type" value="Genomic_DNA"/>
</dbReference>
<comment type="similarity">
    <text evidence="1">Belongs to the ABC transporter superfamily.</text>
</comment>
<dbReference type="AlphaFoldDB" id="A0A2Z6B2K1"/>
<dbReference type="SMART" id="SM00382">
    <property type="entry name" value="AAA"/>
    <property type="match status" value="1"/>
</dbReference>
<dbReference type="Gene3D" id="3.40.50.300">
    <property type="entry name" value="P-loop containing nucleotide triphosphate hydrolases"/>
    <property type="match status" value="1"/>
</dbReference>
<keyword evidence="4" id="KW-0067">ATP-binding</keyword>
<dbReference type="GO" id="GO:0016887">
    <property type="term" value="F:ATP hydrolysis activity"/>
    <property type="evidence" value="ECO:0007669"/>
    <property type="project" value="InterPro"/>
</dbReference>
<evidence type="ECO:0000256" key="3">
    <source>
        <dbReference type="ARBA" id="ARBA00022741"/>
    </source>
</evidence>
<dbReference type="Pfam" id="PF08352">
    <property type="entry name" value="oligo_HPY"/>
    <property type="match status" value="1"/>
</dbReference>
<dbReference type="InterPro" id="IPR003593">
    <property type="entry name" value="AAA+_ATPase"/>
</dbReference>
<feature type="domain" description="ABC transporter" evidence="5">
    <location>
        <begin position="1"/>
        <end position="234"/>
    </location>
</feature>
<dbReference type="InterPro" id="IPR003439">
    <property type="entry name" value="ABC_transporter-like_ATP-bd"/>
</dbReference>
<protein>
    <submittedName>
        <fullName evidence="6">Peptide ABC transporter ATPase</fullName>
    </submittedName>
</protein>
<dbReference type="Proteomes" id="UP000269883">
    <property type="component" value="Chromosome"/>
</dbReference>
<keyword evidence="3" id="KW-0547">Nucleotide-binding</keyword>
<dbReference type="SUPFAM" id="SSF52540">
    <property type="entry name" value="P-loop containing nucleoside triphosphate hydrolases"/>
    <property type="match status" value="1"/>
</dbReference>
<keyword evidence="7" id="KW-1185">Reference proteome</keyword>
<sequence length="299" mass="32910">MGIDKAVVHAVDGVNLDVMRGETLGLVGESGCGKSTLARLLLRLERPTSGSITLEGMDIWNAPGEFLRSYPKNIQMVFQDPFSSLNPRRNIGATIGEPLKIHGMPAAERKERVLELLSWVGLRPEQVTRYPHEFSGGQRQRVAIARALALNPDCVVCDEPVSALDVSIQAQVVNLLGELQNKLGLTYVFISHDLAVVGHISDRVVVMYLGKLMELANSEDLFREPLHPYTKALMGAIPKPDPQGERIQLHVQGDPPSPINPPGGCPFHPRCPEAMPACSTQPPQWKEVRPEHFTACHLY</sequence>
<evidence type="ECO:0000259" key="5">
    <source>
        <dbReference type="PROSITE" id="PS50893"/>
    </source>
</evidence>
<name>A0A2Z6B2K1_9BACT</name>
<dbReference type="CDD" id="cd03257">
    <property type="entry name" value="ABC_NikE_OppD_transporters"/>
    <property type="match status" value="1"/>
</dbReference>